<keyword evidence="13" id="KW-1185">Reference proteome</keyword>
<sequence>MSMSPPTGQENWLAYLEEASRNVDNFELCTVAIEKFRHATKTEPGSLAIWRAYCEFFHSLYVDSLNPRAPGSKLARWPNDELMVAMEMFTLDGTLQLWQQGYEAIRYRLNDSHVLWNRWIGLEMEQLMRTRTPEGIRRITHLYRNRLTTPHVTWDETASNFASFLSNFNNSAFENTMDEMTKNAQTAKGIMAGPRLDFEMRLAKAERENRPDLARTAFLEYLDWEINNASYHRRKNMPDTDIVHDVCSGLFSRALTGMFSRDEGVWEDYVVHLCSAEEFNEQPYVLEVLKRATDHCPWSGNLWARYILAAEQANTPFDDVERIKHSATASSELLEGGLESLVSMYIAWCGFLKRRAVQEGGEALDHADMGFAAALEDISLHGRKLYGKDEYKGDPRFRVERIFIEYLTDAKRSLSEARAYWNSLAHRPLYADNYIFWQQFFSWEMMVFGQELLAAQNSAAPNGNGAAGPSIGPQKPIGPAGKKPLHAPYRATEVLKRALQRRTLDWPEQLLEFYIQHCNEYESVTTIRAAQNFVRKVSKMVAKRREKERAAAYADQQAATEAAEAAAAAAATEAAAAAAAAAVAAATNAQAQPVAAEHQAAPAQAQQHDDHESLGSMKRKRDRDLNNDSAKRQRHDGDGAFVPVAAATAATATASSDSKPKRDRENTSVVVSGLPASVNVGAVKKYFREFGHIVNVMLIPEEDKTTTALIEFDSSEDANSVILLRNNKYFNQNQISVSSGFNLTVFVTNYPPTADEAFIRNLFKDAGDILSIRWPSLKYNTHRRFCYVTFRTLEGSAKAVALDGKKLEGRFRLEVKYSDPGSKRKRQGATSEGREVHVANVDGEASEDEVRTVFARYGTVESVRVLRALSGRNVGTAFVVYESAEQAARAVAELNNVKLRSHIIRVEISQQRVFKTSAKTTSSLGPADADSGSASASTGHPPASAEIDARSIALMGLPDTVNDARVKALVSPVGEIIKFVLIPMQGAAKIEFADEATAGRALMQLSGAVFEGRTLRTGPVRELRTGGEPANDAGRVRDSKTGSAVAAPTTKAAGAGAAKLFAPPKRAAGKGAKRGGLVVSSMKRGGEAAGPASGPAVAETKPAGGKSNADFKALFLASKKE</sequence>
<evidence type="ECO:0000259" key="11">
    <source>
        <dbReference type="PROSITE" id="PS50102"/>
    </source>
</evidence>
<evidence type="ECO:0000313" key="12">
    <source>
        <dbReference type="EMBL" id="KKA30423.1"/>
    </source>
</evidence>
<dbReference type="GO" id="GO:0003729">
    <property type="term" value="F:mRNA binding"/>
    <property type="evidence" value="ECO:0007669"/>
    <property type="project" value="TreeGrafter"/>
</dbReference>
<feature type="compositionally biased region" description="Low complexity" evidence="10">
    <location>
        <begin position="922"/>
        <end position="937"/>
    </location>
</feature>
<dbReference type="Proteomes" id="UP000033483">
    <property type="component" value="Unassembled WGS sequence"/>
</dbReference>
<feature type="domain" description="RRM" evidence="11">
    <location>
        <begin position="950"/>
        <end position="1022"/>
    </location>
</feature>
<feature type="region of interest" description="Disordered" evidence="10">
    <location>
        <begin position="1066"/>
        <end position="1108"/>
    </location>
</feature>
<keyword evidence="3" id="KW-0677">Repeat</keyword>
<evidence type="ECO:0000256" key="4">
    <source>
        <dbReference type="ARBA" id="ARBA00022884"/>
    </source>
</evidence>
<evidence type="ECO:0000313" key="13">
    <source>
        <dbReference type="Proteomes" id="UP000033483"/>
    </source>
</evidence>
<dbReference type="SUPFAM" id="SSF54928">
    <property type="entry name" value="RNA-binding domain, RBD"/>
    <property type="match status" value="3"/>
</dbReference>
<dbReference type="OrthoDB" id="360390at2759"/>
<feature type="region of interest" description="Disordered" evidence="10">
    <location>
        <begin position="594"/>
        <end position="640"/>
    </location>
</feature>
<dbReference type="GO" id="GO:0008380">
    <property type="term" value="P:RNA splicing"/>
    <property type="evidence" value="ECO:0007669"/>
    <property type="project" value="UniProtKB-KW"/>
</dbReference>
<feature type="domain" description="RRM" evidence="11">
    <location>
        <begin position="743"/>
        <end position="820"/>
    </location>
</feature>
<dbReference type="InterPro" id="IPR012677">
    <property type="entry name" value="Nucleotide-bd_a/b_plait_sf"/>
</dbReference>
<dbReference type="PANTHER" id="PTHR48025:SF1">
    <property type="entry name" value="RRM DOMAIN-CONTAINING PROTEIN"/>
    <property type="match status" value="1"/>
</dbReference>
<feature type="region of interest" description="Disordered" evidence="10">
    <location>
        <begin position="1021"/>
        <end position="1049"/>
    </location>
</feature>
<dbReference type="InterPro" id="IPR011990">
    <property type="entry name" value="TPR-like_helical_dom_sf"/>
</dbReference>
<evidence type="ECO:0000256" key="5">
    <source>
        <dbReference type="ARBA" id="ARBA00023187"/>
    </source>
</evidence>
<dbReference type="SMART" id="SM00360">
    <property type="entry name" value="RRM"/>
    <property type="match status" value="4"/>
</dbReference>
<dbReference type="Gene3D" id="1.25.40.10">
    <property type="entry name" value="Tetratricopeptide repeat domain"/>
    <property type="match status" value="1"/>
</dbReference>
<accession>A0A0F4ZKN5</accession>
<dbReference type="PROSITE" id="PS50102">
    <property type="entry name" value="RRM"/>
    <property type="match status" value="4"/>
</dbReference>
<keyword evidence="6" id="KW-0539">Nucleus</keyword>
<comment type="function">
    <text evidence="7">Functions as a recycling factor of the spliceosome, a machinery that forms on each precursor-messenger RNA (pre-mRNA) and catalyzes the removal of introns. Chaperones the re-annealing of U4 and U6 snRNAs (small nuclear RNAs) released from previous rounds of splicing, an initial step in reforming the U4/U6-U5 tri-snRNP (small nuclear ribonucleoprotein) that can reassemble into another spliceosome complex; this step involves binding U6 and facilitating the unwinding of the U6 internal stem loop, followed by base-pairing of U6 to U4.</text>
</comment>
<feature type="region of interest" description="Disordered" evidence="10">
    <location>
        <begin position="917"/>
        <end position="943"/>
    </location>
</feature>
<dbReference type="PANTHER" id="PTHR48025">
    <property type="entry name" value="OS02G0815200 PROTEIN"/>
    <property type="match status" value="1"/>
</dbReference>
<feature type="compositionally biased region" description="Low complexity" evidence="10">
    <location>
        <begin position="1089"/>
        <end position="1099"/>
    </location>
</feature>
<feature type="compositionally biased region" description="Low complexity" evidence="10">
    <location>
        <begin position="594"/>
        <end position="606"/>
    </location>
</feature>
<proteinExistence type="predicted"/>
<dbReference type="SUPFAM" id="SSF48452">
    <property type="entry name" value="TPR-like"/>
    <property type="match status" value="1"/>
</dbReference>
<gene>
    <name evidence="12" type="ORF">TD95_004370</name>
</gene>
<keyword evidence="4 9" id="KW-0694">RNA-binding</keyword>
<dbReference type="InterPro" id="IPR050502">
    <property type="entry name" value="Euk_RNA-bind_prot"/>
</dbReference>
<feature type="compositionally biased region" description="Basic and acidic residues" evidence="10">
    <location>
        <begin position="622"/>
        <end position="638"/>
    </location>
</feature>
<evidence type="ECO:0000256" key="2">
    <source>
        <dbReference type="ARBA" id="ARBA00022664"/>
    </source>
</evidence>
<organism evidence="12 13">
    <name type="scientific">Thielaviopsis punctulata</name>
    <dbReference type="NCBI Taxonomy" id="72032"/>
    <lineage>
        <taxon>Eukaryota</taxon>
        <taxon>Fungi</taxon>
        <taxon>Dikarya</taxon>
        <taxon>Ascomycota</taxon>
        <taxon>Pezizomycotina</taxon>
        <taxon>Sordariomycetes</taxon>
        <taxon>Hypocreomycetidae</taxon>
        <taxon>Microascales</taxon>
        <taxon>Ceratocystidaceae</taxon>
        <taxon>Thielaviopsis</taxon>
    </lineage>
</organism>
<evidence type="ECO:0000256" key="6">
    <source>
        <dbReference type="ARBA" id="ARBA00023242"/>
    </source>
</evidence>
<comment type="caution">
    <text evidence="12">The sequence shown here is derived from an EMBL/GenBank/DDBJ whole genome shotgun (WGS) entry which is preliminary data.</text>
</comment>
<name>A0A0F4ZKN5_9PEZI</name>
<dbReference type="GO" id="GO:0005688">
    <property type="term" value="C:U6 snRNP"/>
    <property type="evidence" value="ECO:0007669"/>
    <property type="project" value="UniProtKB-ARBA"/>
</dbReference>
<evidence type="ECO:0000256" key="7">
    <source>
        <dbReference type="ARBA" id="ARBA00093374"/>
    </source>
</evidence>
<dbReference type="InterPro" id="IPR000504">
    <property type="entry name" value="RRM_dom"/>
</dbReference>
<dbReference type="Pfam" id="PF00076">
    <property type="entry name" value="RRM_1"/>
    <property type="match status" value="3"/>
</dbReference>
<protein>
    <recommendedName>
        <fullName evidence="8">U4/U6 snRNA-associated-splicing factor PRP24</fullName>
    </recommendedName>
</protein>
<comment type="subcellular location">
    <subcellularLocation>
        <location evidence="1">Nucleus</location>
    </subcellularLocation>
</comment>
<evidence type="ECO:0000256" key="8">
    <source>
        <dbReference type="ARBA" id="ARBA00093627"/>
    </source>
</evidence>
<dbReference type="FunFam" id="3.30.70.330:FF:000365">
    <property type="entry name" value="U4/U6 snRNA-associated-splicing factor PRP24"/>
    <property type="match status" value="1"/>
</dbReference>
<evidence type="ECO:0000256" key="9">
    <source>
        <dbReference type="PROSITE-ProRule" id="PRU00176"/>
    </source>
</evidence>
<dbReference type="AlphaFoldDB" id="A0A0F4ZKN5"/>
<reference evidence="12 13" key="1">
    <citation type="submission" date="2015-03" db="EMBL/GenBank/DDBJ databases">
        <authorList>
            <person name="Radwan O."/>
            <person name="Al-Naeli F.A."/>
            <person name="Rendon G.A."/>
            <person name="Fields C."/>
        </authorList>
    </citation>
    <scope>NUCLEOTIDE SEQUENCE [LARGE SCALE GENOMIC DNA]</scope>
    <source>
        <strain evidence="12">CR-DP1</strain>
    </source>
</reference>
<dbReference type="InterPro" id="IPR031766">
    <property type="entry name" value="RRM_occluded"/>
</dbReference>
<dbReference type="Gene3D" id="3.30.70.330">
    <property type="match status" value="4"/>
</dbReference>
<keyword evidence="2" id="KW-0507">mRNA processing</keyword>
<feature type="domain" description="RRM" evidence="11">
    <location>
        <begin position="667"/>
        <end position="742"/>
    </location>
</feature>
<dbReference type="InterPro" id="IPR035979">
    <property type="entry name" value="RBD_domain_sf"/>
</dbReference>
<dbReference type="Pfam" id="PF16842">
    <property type="entry name" value="RRM_occluded"/>
    <property type="match status" value="1"/>
</dbReference>
<dbReference type="GO" id="GO:0006397">
    <property type="term" value="P:mRNA processing"/>
    <property type="evidence" value="ECO:0007669"/>
    <property type="project" value="UniProtKB-KW"/>
</dbReference>
<evidence type="ECO:0000256" key="3">
    <source>
        <dbReference type="ARBA" id="ARBA00022737"/>
    </source>
</evidence>
<dbReference type="CDD" id="cd00590">
    <property type="entry name" value="RRM_SF"/>
    <property type="match status" value="1"/>
</dbReference>
<evidence type="ECO:0000256" key="1">
    <source>
        <dbReference type="ARBA" id="ARBA00004123"/>
    </source>
</evidence>
<keyword evidence="5" id="KW-0508">mRNA splicing</keyword>
<feature type="domain" description="RRM" evidence="11">
    <location>
        <begin position="834"/>
        <end position="911"/>
    </location>
</feature>
<dbReference type="EMBL" id="LAEV01000389">
    <property type="protein sequence ID" value="KKA30423.1"/>
    <property type="molecule type" value="Genomic_DNA"/>
</dbReference>
<evidence type="ECO:0000256" key="10">
    <source>
        <dbReference type="SAM" id="MobiDB-lite"/>
    </source>
</evidence>